<dbReference type="Gene3D" id="3.40.630.30">
    <property type="match status" value="1"/>
</dbReference>
<dbReference type="EMBL" id="JAHLQT010022185">
    <property type="protein sequence ID" value="KAG7166726.1"/>
    <property type="molecule type" value="Genomic_DNA"/>
</dbReference>
<accession>A0A8J5JZW0</accession>
<organism evidence="1 2">
    <name type="scientific">Homarus americanus</name>
    <name type="common">American lobster</name>
    <dbReference type="NCBI Taxonomy" id="6706"/>
    <lineage>
        <taxon>Eukaryota</taxon>
        <taxon>Metazoa</taxon>
        <taxon>Ecdysozoa</taxon>
        <taxon>Arthropoda</taxon>
        <taxon>Crustacea</taxon>
        <taxon>Multicrustacea</taxon>
        <taxon>Malacostraca</taxon>
        <taxon>Eumalacostraca</taxon>
        <taxon>Eucarida</taxon>
        <taxon>Decapoda</taxon>
        <taxon>Pleocyemata</taxon>
        <taxon>Astacidea</taxon>
        <taxon>Nephropoidea</taxon>
        <taxon>Nephropidae</taxon>
        <taxon>Homarus</taxon>
    </lineage>
</organism>
<sequence>MYNNLLLRARGFCSTRRFFIIEDSLDSYVILNQSNDQHSYFIPYCREYEVDQLMKALEETSLVNWRGDLLFGDIQTFLVNPIQALAQKMGVSLTEDRYYRFTYHPHLDTESLR</sequence>
<evidence type="ECO:0000313" key="2">
    <source>
        <dbReference type="Proteomes" id="UP000747542"/>
    </source>
</evidence>
<reference evidence="1" key="1">
    <citation type="journal article" date="2021" name="Sci. Adv.">
        <title>The American lobster genome reveals insights on longevity, neural, and immune adaptations.</title>
        <authorList>
            <person name="Polinski J.M."/>
            <person name="Zimin A.V."/>
            <person name="Clark K.F."/>
            <person name="Kohn A.B."/>
            <person name="Sadowski N."/>
            <person name="Timp W."/>
            <person name="Ptitsyn A."/>
            <person name="Khanna P."/>
            <person name="Romanova D.Y."/>
            <person name="Williams P."/>
            <person name="Greenwood S.J."/>
            <person name="Moroz L.L."/>
            <person name="Walt D.R."/>
            <person name="Bodnar A.G."/>
        </authorList>
    </citation>
    <scope>NUCLEOTIDE SEQUENCE</scope>
    <source>
        <strain evidence="1">GMGI-L3</strain>
    </source>
</reference>
<dbReference type="AlphaFoldDB" id="A0A8J5JZW0"/>
<comment type="caution">
    <text evidence="1">The sequence shown here is derived from an EMBL/GenBank/DDBJ whole genome shotgun (WGS) entry which is preliminary data.</text>
</comment>
<gene>
    <name evidence="1" type="ORF">Hamer_G010373</name>
</gene>
<keyword evidence="2" id="KW-1185">Reference proteome</keyword>
<protein>
    <submittedName>
        <fullName evidence="1">Uncharacterized protein</fullName>
    </submittedName>
</protein>
<dbReference type="Proteomes" id="UP000747542">
    <property type="component" value="Unassembled WGS sequence"/>
</dbReference>
<evidence type="ECO:0000313" key="1">
    <source>
        <dbReference type="EMBL" id="KAG7166726.1"/>
    </source>
</evidence>
<proteinExistence type="predicted"/>
<name>A0A8J5JZW0_HOMAM</name>